<sequence>PVGVTALSETPVLYIEGEETLNNNDHGKLYT</sequence>
<protein>
    <submittedName>
        <fullName evidence="1">Uncharacterized protein</fullName>
    </submittedName>
</protein>
<dbReference type="Proteomes" id="UP000708208">
    <property type="component" value="Unassembled WGS sequence"/>
</dbReference>
<dbReference type="EMBL" id="CAJVCH010151222">
    <property type="protein sequence ID" value="CAG7727629.1"/>
    <property type="molecule type" value="Genomic_DNA"/>
</dbReference>
<evidence type="ECO:0000313" key="1">
    <source>
        <dbReference type="EMBL" id="CAG7727629.1"/>
    </source>
</evidence>
<organism evidence="1 2">
    <name type="scientific">Allacma fusca</name>
    <dbReference type="NCBI Taxonomy" id="39272"/>
    <lineage>
        <taxon>Eukaryota</taxon>
        <taxon>Metazoa</taxon>
        <taxon>Ecdysozoa</taxon>
        <taxon>Arthropoda</taxon>
        <taxon>Hexapoda</taxon>
        <taxon>Collembola</taxon>
        <taxon>Symphypleona</taxon>
        <taxon>Sminthuridae</taxon>
        <taxon>Allacma</taxon>
    </lineage>
</organism>
<keyword evidence="2" id="KW-1185">Reference proteome</keyword>
<dbReference type="AlphaFoldDB" id="A0A8J2K0N6"/>
<name>A0A8J2K0N6_9HEXA</name>
<accession>A0A8J2K0N6</accession>
<evidence type="ECO:0000313" key="2">
    <source>
        <dbReference type="Proteomes" id="UP000708208"/>
    </source>
</evidence>
<comment type="caution">
    <text evidence="1">The sequence shown here is derived from an EMBL/GenBank/DDBJ whole genome shotgun (WGS) entry which is preliminary data.</text>
</comment>
<feature type="non-terminal residue" evidence="1">
    <location>
        <position position="1"/>
    </location>
</feature>
<proteinExistence type="predicted"/>
<reference evidence="1" key="1">
    <citation type="submission" date="2021-06" db="EMBL/GenBank/DDBJ databases">
        <authorList>
            <person name="Hodson N. C."/>
            <person name="Mongue J. A."/>
            <person name="Jaron S. K."/>
        </authorList>
    </citation>
    <scope>NUCLEOTIDE SEQUENCE</scope>
</reference>
<feature type="non-terminal residue" evidence="1">
    <location>
        <position position="31"/>
    </location>
</feature>
<gene>
    <name evidence="1" type="ORF">AFUS01_LOCUS16461</name>
</gene>